<comment type="subcellular location">
    <subcellularLocation>
        <location evidence="1">Membrane</location>
    </subcellularLocation>
</comment>
<feature type="transmembrane region" description="Helical" evidence="7">
    <location>
        <begin position="442"/>
        <end position="461"/>
    </location>
</feature>
<keyword evidence="4 7" id="KW-0472">Membrane</keyword>
<dbReference type="Gene3D" id="2.60.120.260">
    <property type="entry name" value="Galactose-binding domain-like"/>
    <property type="match status" value="1"/>
</dbReference>
<feature type="region of interest" description="Disordered" evidence="6">
    <location>
        <begin position="221"/>
        <end position="293"/>
    </location>
</feature>
<dbReference type="PANTHER" id="PTHR12911:SF8">
    <property type="entry name" value="KLAROID PROTEIN-RELATED"/>
    <property type="match status" value="1"/>
</dbReference>
<dbReference type="OrthoDB" id="342281at2759"/>
<feature type="coiled-coil region" evidence="5">
    <location>
        <begin position="656"/>
        <end position="697"/>
    </location>
</feature>
<sequence>MNTASSPRTRQAHPTSPRLSSSETLLLPGVIGTTVEGPRTPKRTPSRGNTSQFMSPRLPLRPLGQSGHSPRPSNYMDGVVDVLPESGDRGASPSITSARWRMKYRPRDTPLSTEKIPRKLYFSSEDERDEDESSWAGRATPTRSHSGFINLVLESDSLQDEGAEPAEVEEVFPETDVLDQDQDQDQEEPELTQAELDAEERERIRESTQLGFIKRITRSLKNGWSTPRKDGAASESDGEESDSAMSASSARARATQDLYFRQRQARLPRIPPLRTQFTGNSLQREAPKTHERYGTQTLRNFDSGVAMSMSQDGYNDKMEDPFQDDLHVETDLENLDRENQPEDEYRPTERHSTPTRSSTYLREDPEYPELDLESESDYESADVDILDQEDERYYPSFSPSPMEEFQQVESKSRRQRRSTKRIYPWHVLWRNLVYYTQKGMDLYNAIAIASMSFLWLLWTCIRLSLTWPWTQRHKVHQLSREWYEAGVAVGLLNPGTLFGVVLLASLIMYSQPDEQISHDPSSSWNGRTGPDESMLNHTRTSRPNFITSSLSRAWEGIAWRANSQGDNKEESKVSWNDWVPRLPTLDLWIPFKNHRGTPRIELPEGDIQSLEELEERIAWIQNTLVDLRRTDSKLADGFKGLEDSVLEKLNTKGGQMHDLERRFEGFEQTIAEKEKEVQSLENRFRSAIAQKEKEIAELRGLEHRVNSNLAKPLEDLQHYLESKLRETDTKVEDMSVWIEGFEHKLQRVSDDVTSLKKYIADGRWIELKVLEVFRDQIPRYLVVSKDPESGKLSIPASFWDSARELFMTSDQVQKTIDDKLSRLGMESSHDASDGTESNPSKWGWGSKASKDSKKVTRSMSWDEFLNENRIPISNYVDGRATIVSRTVFLNMVKTEATQIWKSLEKNVVALLEKQGKLKGRAPFHHGGAGGNPSTGVFDHNTELSDVERDLVNSLIDEALEKYSADVLAKPDYALYSAGGRIIPRLTSPNYHHVVKPTLFGRLGARFLFPLPRREKPAEKAIEPDIHAGECWAMEGHEGQLAVRLARKIVVTEVTIEHADPSVLLDSGSAAREIEVWSLTTDADSAPTSPLHPSSTVKDKSKDNSADQDILGETPSVAPTASEAKEFGSWWREGAPWPGARLLTTIVYDASAGVSNNRTPHSSGNVGDIETELKADLKHAKTRQTFSIPLSKQTEPSQGIVFRIKSNWGNPAYTCVYRVRVHGHER</sequence>
<evidence type="ECO:0000256" key="1">
    <source>
        <dbReference type="ARBA" id="ARBA00004370"/>
    </source>
</evidence>
<dbReference type="InterPro" id="IPR012919">
    <property type="entry name" value="SUN_dom"/>
</dbReference>
<feature type="compositionally biased region" description="Basic and acidic residues" evidence="6">
    <location>
        <begin position="331"/>
        <end position="352"/>
    </location>
</feature>
<feature type="compositionally biased region" description="Acidic residues" evidence="6">
    <location>
        <begin position="157"/>
        <end position="190"/>
    </location>
</feature>
<feature type="compositionally biased region" description="Polar residues" evidence="6">
    <location>
        <begin position="1"/>
        <end position="24"/>
    </location>
</feature>
<evidence type="ECO:0000256" key="6">
    <source>
        <dbReference type="SAM" id="MobiDB-lite"/>
    </source>
</evidence>
<protein>
    <recommendedName>
        <fullName evidence="8">SUN domain-containing protein</fullName>
    </recommendedName>
</protein>
<feature type="domain" description="SUN" evidence="8">
    <location>
        <begin position="978"/>
        <end position="1225"/>
    </location>
</feature>
<evidence type="ECO:0000313" key="10">
    <source>
        <dbReference type="Proteomes" id="UP000827284"/>
    </source>
</evidence>
<dbReference type="Pfam" id="PF07738">
    <property type="entry name" value="Sad1_UNC"/>
    <property type="match status" value="2"/>
</dbReference>
<evidence type="ECO:0000256" key="4">
    <source>
        <dbReference type="ARBA" id="ARBA00023136"/>
    </source>
</evidence>
<feature type="region of interest" description="Disordered" evidence="6">
    <location>
        <begin position="1080"/>
        <end position="1123"/>
    </location>
</feature>
<dbReference type="Proteomes" id="UP000827284">
    <property type="component" value="Unassembled WGS sequence"/>
</dbReference>
<feature type="region of interest" description="Disordered" evidence="6">
    <location>
        <begin position="515"/>
        <end position="538"/>
    </location>
</feature>
<feature type="region of interest" description="Disordered" evidence="6">
    <location>
        <begin position="331"/>
        <end position="381"/>
    </location>
</feature>
<feature type="compositionally biased region" description="Low complexity" evidence="6">
    <location>
        <begin position="243"/>
        <end position="253"/>
    </location>
</feature>
<evidence type="ECO:0000256" key="3">
    <source>
        <dbReference type="ARBA" id="ARBA00022989"/>
    </source>
</evidence>
<gene>
    <name evidence="9" type="ORF">EMPS_04474</name>
</gene>
<accession>A0A9P3H8Q5</accession>
<evidence type="ECO:0000256" key="5">
    <source>
        <dbReference type="SAM" id="Coils"/>
    </source>
</evidence>
<feature type="region of interest" description="Disordered" evidence="6">
    <location>
        <begin position="394"/>
        <end position="413"/>
    </location>
</feature>
<feature type="compositionally biased region" description="Polar residues" evidence="6">
    <location>
        <begin position="1080"/>
        <end position="1095"/>
    </location>
</feature>
<feature type="region of interest" description="Disordered" evidence="6">
    <location>
        <begin position="1"/>
        <end position="205"/>
    </location>
</feature>
<dbReference type="GO" id="GO:0043495">
    <property type="term" value="F:protein-membrane adaptor activity"/>
    <property type="evidence" value="ECO:0007669"/>
    <property type="project" value="TreeGrafter"/>
</dbReference>
<evidence type="ECO:0000256" key="7">
    <source>
        <dbReference type="SAM" id="Phobius"/>
    </source>
</evidence>
<dbReference type="PANTHER" id="PTHR12911">
    <property type="entry name" value="SAD1/UNC-84-LIKE PROTEIN-RELATED"/>
    <property type="match status" value="1"/>
</dbReference>
<keyword evidence="5" id="KW-0175">Coiled coil</keyword>
<dbReference type="InterPro" id="IPR045119">
    <property type="entry name" value="SUN1-5"/>
</dbReference>
<organism evidence="9 10">
    <name type="scientific">Entomortierella parvispora</name>
    <dbReference type="NCBI Taxonomy" id="205924"/>
    <lineage>
        <taxon>Eukaryota</taxon>
        <taxon>Fungi</taxon>
        <taxon>Fungi incertae sedis</taxon>
        <taxon>Mucoromycota</taxon>
        <taxon>Mortierellomycotina</taxon>
        <taxon>Mortierellomycetes</taxon>
        <taxon>Mortierellales</taxon>
        <taxon>Mortierellaceae</taxon>
        <taxon>Entomortierella</taxon>
    </lineage>
</organism>
<dbReference type="AlphaFoldDB" id="A0A9P3H8Q5"/>
<feature type="compositionally biased region" description="Acidic residues" evidence="6">
    <location>
        <begin position="124"/>
        <end position="133"/>
    </location>
</feature>
<feature type="region of interest" description="Disordered" evidence="6">
    <location>
        <begin position="825"/>
        <end position="849"/>
    </location>
</feature>
<proteinExistence type="predicted"/>
<evidence type="ECO:0000256" key="2">
    <source>
        <dbReference type="ARBA" id="ARBA00022692"/>
    </source>
</evidence>
<evidence type="ECO:0000259" key="8">
    <source>
        <dbReference type="PROSITE" id="PS51469"/>
    </source>
</evidence>
<keyword evidence="3 7" id="KW-1133">Transmembrane helix</keyword>
<reference evidence="9" key="1">
    <citation type="submission" date="2021-11" db="EMBL/GenBank/DDBJ databases">
        <authorList>
            <person name="Herlambang A."/>
            <person name="Guo Y."/>
            <person name="Takashima Y."/>
            <person name="Nishizawa T."/>
        </authorList>
    </citation>
    <scope>NUCLEOTIDE SEQUENCE</scope>
    <source>
        <strain evidence="9">E1425</strain>
    </source>
</reference>
<dbReference type="PROSITE" id="PS51469">
    <property type="entry name" value="SUN"/>
    <property type="match status" value="1"/>
</dbReference>
<reference evidence="9" key="2">
    <citation type="journal article" date="2022" name="Microbiol. Resour. Announc.">
        <title>Whole-Genome Sequence of Entomortierella parvispora E1425, a Mucoromycotan Fungus Associated with Burkholderiaceae-Related Endosymbiotic Bacteria.</title>
        <authorList>
            <person name="Herlambang A."/>
            <person name="Guo Y."/>
            <person name="Takashima Y."/>
            <person name="Narisawa K."/>
            <person name="Ohta H."/>
            <person name="Nishizawa T."/>
        </authorList>
    </citation>
    <scope>NUCLEOTIDE SEQUENCE</scope>
    <source>
        <strain evidence="9">E1425</strain>
    </source>
</reference>
<keyword evidence="10" id="KW-1185">Reference proteome</keyword>
<name>A0A9P3H8Q5_9FUNG</name>
<evidence type="ECO:0000313" key="9">
    <source>
        <dbReference type="EMBL" id="GJJ72117.1"/>
    </source>
</evidence>
<keyword evidence="2 7" id="KW-0812">Transmembrane</keyword>
<feature type="compositionally biased region" description="Acidic residues" evidence="6">
    <location>
        <begin position="366"/>
        <end position="381"/>
    </location>
</feature>
<feature type="transmembrane region" description="Helical" evidence="7">
    <location>
        <begin position="482"/>
        <end position="509"/>
    </location>
</feature>
<comment type="caution">
    <text evidence="9">The sequence shown here is derived from an EMBL/GenBank/DDBJ whole genome shotgun (WGS) entry which is preliminary data.</text>
</comment>
<feature type="compositionally biased region" description="Polar residues" evidence="6">
    <location>
        <begin position="515"/>
        <end position="526"/>
    </location>
</feature>
<dbReference type="EMBL" id="BQFW01000006">
    <property type="protein sequence ID" value="GJJ72117.1"/>
    <property type="molecule type" value="Genomic_DNA"/>
</dbReference>
<dbReference type="GO" id="GO:0034993">
    <property type="term" value="C:meiotic nuclear membrane microtubule tethering complex"/>
    <property type="evidence" value="ECO:0007669"/>
    <property type="project" value="TreeGrafter"/>
</dbReference>